<feature type="chain" id="PRO_5046231980" evidence="1">
    <location>
        <begin position="21"/>
        <end position="178"/>
    </location>
</feature>
<name>A0ABS7SSB0_9BURK</name>
<accession>A0ABS7SSB0</accession>
<organism evidence="2 3">
    <name type="scientific">Massilia soli</name>
    <dbReference type="NCBI Taxonomy" id="2792854"/>
    <lineage>
        <taxon>Bacteria</taxon>
        <taxon>Pseudomonadati</taxon>
        <taxon>Pseudomonadota</taxon>
        <taxon>Betaproteobacteria</taxon>
        <taxon>Burkholderiales</taxon>
        <taxon>Oxalobacteraceae</taxon>
        <taxon>Telluria group</taxon>
        <taxon>Massilia</taxon>
    </lineage>
</organism>
<dbReference type="Proteomes" id="UP000809349">
    <property type="component" value="Unassembled WGS sequence"/>
</dbReference>
<keyword evidence="3" id="KW-1185">Reference proteome</keyword>
<evidence type="ECO:0000313" key="2">
    <source>
        <dbReference type="EMBL" id="MBZ2208839.1"/>
    </source>
</evidence>
<protein>
    <submittedName>
        <fullName evidence="2">DUF3833 domain-containing protein</fullName>
    </submittedName>
</protein>
<evidence type="ECO:0000313" key="3">
    <source>
        <dbReference type="Proteomes" id="UP000809349"/>
    </source>
</evidence>
<evidence type="ECO:0000256" key="1">
    <source>
        <dbReference type="SAM" id="SignalP"/>
    </source>
</evidence>
<dbReference type="Pfam" id="PF12915">
    <property type="entry name" value="DUF3833"/>
    <property type="match status" value="1"/>
</dbReference>
<feature type="signal peptide" evidence="1">
    <location>
        <begin position="1"/>
        <end position="20"/>
    </location>
</feature>
<dbReference type="PROSITE" id="PS51257">
    <property type="entry name" value="PROKAR_LIPOPROTEIN"/>
    <property type="match status" value="1"/>
</dbReference>
<keyword evidence="1" id="KW-0732">Signal</keyword>
<dbReference type="RefSeq" id="WP_223469312.1">
    <property type="nucleotide sequence ID" value="NZ_JAFBIL020000006.1"/>
</dbReference>
<dbReference type="EMBL" id="JAFBIL020000006">
    <property type="protein sequence ID" value="MBZ2208839.1"/>
    <property type="molecule type" value="Genomic_DNA"/>
</dbReference>
<sequence>MRISTALIAAAAVVTLSACTAPQPSQYANEKPALDVQTYFNGTLDAHGMFQDRFGKVVKRFVVVMRCTWVGDVGTLDEDFVYSDGTKQKRVWTLRKTSPTTFTATAPDVVGTAEGIVSGNSLRWRYVLSLPVGERIIDVHMDDWMFLIDDKVMLNRTAMSKFGVDLGNVTLSFSKRSP</sequence>
<gene>
    <name evidence="2" type="ORF">I4X03_016350</name>
</gene>
<comment type="caution">
    <text evidence="2">The sequence shown here is derived from an EMBL/GenBank/DDBJ whole genome shotgun (WGS) entry which is preliminary data.</text>
</comment>
<proteinExistence type="predicted"/>
<dbReference type="InterPro" id="IPR024409">
    <property type="entry name" value="DUF3833"/>
</dbReference>
<reference evidence="2 3" key="1">
    <citation type="submission" date="2021-08" db="EMBL/GenBank/DDBJ databases">
        <title>Massilia sp. R798.</title>
        <authorList>
            <person name="Baek J.H."/>
            <person name="Jung H.S."/>
            <person name="Kim K.R."/>
            <person name="Jeon C.O."/>
        </authorList>
    </citation>
    <scope>NUCLEOTIDE SEQUENCE [LARGE SCALE GENOMIC DNA]</scope>
    <source>
        <strain evidence="2 3">R798</strain>
    </source>
</reference>